<evidence type="ECO:0000313" key="2">
    <source>
        <dbReference type="Proteomes" id="UP000789920"/>
    </source>
</evidence>
<accession>A0ACA9L3H3</accession>
<feature type="non-terminal residue" evidence="1">
    <location>
        <position position="1"/>
    </location>
</feature>
<proteinExistence type="predicted"/>
<dbReference type="Proteomes" id="UP000789920">
    <property type="component" value="Unassembled WGS sequence"/>
</dbReference>
<gene>
    <name evidence="1" type="ORF">RPERSI_LOCUS2165</name>
</gene>
<comment type="caution">
    <text evidence="1">The sequence shown here is derived from an EMBL/GenBank/DDBJ whole genome shotgun (WGS) entry which is preliminary data.</text>
</comment>
<keyword evidence="2" id="KW-1185">Reference proteome</keyword>
<sequence>SLVHFSLLMIYGNMNYINQVQDFVTYLQNPLVLQRILNVNNINRNLLTQILQRVKKGKYITAYNLLRARINEEGLLVNITNGFVIGQSTEIIWKSFTPAEKSTFTTYASQIRSRITI</sequence>
<evidence type="ECO:0000313" key="1">
    <source>
        <dbReference type="EMBL" id="CAG8508851.1"/>
    </source>
</evidence>
<name>A0ACA9L3H3_9GLOM</name>
<reference evidence="1" key="1">
    <citation type="submission" date="2021-06" db="EMBL/GenBank/DDBJ databases">
        <authorList>
            <person name="Kallberg Y."/>
            <person name="Tangrot J."/>
            <person name="Rosling A."/>
        </authorList>
    </citation>
    <scope>NUCLEOTIDE SEQUENCE</scope>
    <source>
        <strain evidence="1">MA461A</strain>
    </source>
</reference>
<organism evidence="1 2">
    <name type="scientific">Racocetra persica</name>
    <dbReference type="NCBI Taxonomy" id="160502"/>
    <lineage>
        <taxon>Eukaryota</taxon>
        <taxon>Fungi</taxon>
        <taxon>Fungi incertae sedis</taxon>
        <taxon>Mucoromycota</taxon>
        <taxon>Glomeromycotina</taxon>
        <taxon>Glomeromycetes</taxon>
        <taxon>Diversisporales</taxon>
        <taxon>Gigasporaceae</taxon>
        <taxon>Racocetra</taxon>
    </lineage>
</organism>
<dbReference type="EMBL" id="CAJVQC010002286">
    <property type="protein sequence ID" value="CAG8508851.1"/>
    <property type="molecule type" value="Genomic_DNA"/>
</dbReference>
<protein>
    <submittedName>
        <fullName evidence="1">11157_t:CDS:1</fullName>
    </submittedName>
</protein>